<dbReference type="GO" id="GO:0016757">
    <property type="term" value="F:glycosyltransferase activity"/>
    <property type="evidence" value="ECO:0007669"/>
    <property type="project" value="UniProtKB-KW"/>
</dbReference>
<dbReference type="PANTHER" id="PTHR47505">
    <property type="entry name" value="DNA UTILIZATION PROTEIN YHGH"/>
    <property type="match status" value="1"/>
</dbReference>
<evidence type="ECO:0000259" key="2">
    <source>
        <dbReference type="Pfam" id="PF00156"/>
    </source>
</evidence>
<name>A0ABU9HYI1_9FLAO</name>
<keyword evidence="3" id="KW-0808">Transferase</keyword>
<gene>
    <name evidence="3" type="ORF">AAEO56_13190</name>
</gene>
<reference evidence="3 4" key="1">
    <citation type="submission" date="2024-04" db="EMBL/GenBank/DDBJ databases">
        <title>Flavobacterium sp. DGU11 16S ribosomal RNA gene Genome sequencing and assembly.</title>
        <authorList>
            <person name="Park S."/>
        </authorList>
    </citation>
    <scope>NUCLEOTIDE SEQUENCE [LARGE SCALE GENOMIC DNA]</scope>
    <source>
        <strain evidence="3 4">DGU11</strain>
    </source>
</reference>
<dbReference type="InterPro" id="IPR029057">
    <property type="entry name" value="PRTase-like"/>
</dbReference>
<accession>A0ABU9HYI1</accession>
<dbReference type="Proteomes" id="UP001464555">
    <property type="component" value="Unassembled WGS sequence"/>
</dbReference>
<dbReference type="RefSeq" id="WP_341697538.1">
    <property type="nucleotide sequence ID" value="NZ_JBBYHR010000007.1"/>
</dbReference>
<dbReference type="InterPro" id="IPR051910">
    <property type="entry name" value="ComF/GntX_DNA_util-trans"/>
</dbReference>
<dbReference type="SUPFAM" id="SSF53271">
    <property type="entry name" value="PRTase-like"/>
    <property type="match status" value="1"/>
</dbReference>
<dbReference type="Pfam" id="PF00156">
    <property type="entry name" value="Pribosyltran"/>
    <property type="match status" value="1"/>
</dbReference>
<feature type="domain" description="Phosphoribosyltransferase" evidence="2">
    <location>
        <begin position="136"/>
        <end position="224"/>
    </location>
</feature>
<dbReference type="PANTHER" id="PTHR47505:SF1">
    <property type="entry name" value="DNA UTILIZATION PROTEIN YHGH"/>
    <property type="match status" value="1"/>
</dbReference>
<dbReference type="CDD" id="cd06223">
    <property type="entry name" value="PRTases_typeI"/>
    <property type="match status" value="1"/>
</dbReference>
<keyword evidence="3" id="KW-0328">Glycosyltransferase</keyword>
<organism evidence="3 4">
    <name type="scientific">Flavobacterium arundinis</name>
    <dbReference type="NCBI Taxonomy" id="3139143"/>
    <lineage>
        <taxon>Bacteria</taxon>
        <taxon>Pseudomonadati</taxon>
        <taxon>Bacteroidota</taxon>
        <taxon>Flavobacteriia</taxon>
        <taxon>Flavobacteriales</taxon>
        <taxon>Flavobacteriaceae</taxon>
        <taxon>Flavobacterium</taxon>
    </lineage>
</organism>
<comment type="similarity">
    <text evidence="1">Belongs to the ComF/GntX family.</text>
</comment>
<evidence type="ECO:0000313" key="4">
    <source>
        <dbReference type="Proteomes" id="UP001464555"/>
    </source>
</evidence>
<sequence>MLRSLFNLLFPKACNGCDGLLLESEDVICTACRHDMPFTLHHLNPENETFKKFYGRLPLEHASAFVYFHKEGMVQQMIHNLKYRRQQDVGRFLGQLYAEDLKTVEALKDVTDIIPVPMHPKKLRQRGYNQVTEFGKALAEGLGKNYNEAILVKKVHTQTQTKKNLAARAAIANAFDINYTDADAEKHFLLIDDVITTGSTLEACGRELLKIPGAKVSIVTMAYAHS</sequence>
<protein>
    <submittedName>
        <fullName evidence="3">Phosphoribosyltransferase family protein</fullName>
    </submittedName>
</protein>
<dbReference type="Gene3D" id="3.40.50.2020">
    <property type="match status" value="1"/>
</dbReference>
<proteinExistence type="inferred from homology"/>
<dbReference type="InterPro" id="IPR000836">
    <property type="entry name" value="PRTase_dom"/>
</dbReference>
<comment type="caution">
    <text evidence="3">The sequence shown here is derived from an EMBL/GenBank/DDBJ whole genome shotgun (WGS) entry which is preliminary data.</text>
</comment>
<evidence type="ECO:0000313" key="3">
    <source>
        <dbReference type="EMBL" id="MEL1245225.1"/>
    </source>
</evidence>
<evidence type="ECO:0000256" key="1">
    <source>
        <dbReference type="ARBA" id="ARBA00008007"/>
    </source>
</evidence>
<dbReference type="EMBL" id="JBBYHR010000007">
    <property type="protein sequence ID" value="MEL1245225.1"/>
    <property type="molecule type" value="Genomic_DNA"/>
</dbReference>
<keyword evidence="4" id="KW-1185">Reference proteome</keyword>